<dbReference type="EMBL" id="FQUA01000004">
    <property type="protein sequence ID" value="SHE62407.1"/>
    <property type="molecule type" value="Genomic_DNA"/>
</dbReference>
<proteinExistence type="predicted"/>
<dbReference type="Proteomes" id="UP000068026">
    <property type="component" value="Chromosome"/>
</dbReference>
<name>A0A0X1U7Y7_ANAPI</name>
<dbReference type="SUPFAM" id="SSF46894">
    <property type="entry name" value="C-terminal effector domain of the bipartite response regulators"/>
    <property type="match status" value="1"/>
</dbReference>
<dbReference type="GO" id="GO:0006355">
    <property type="term" value="P:regulation of DNA-templated transcription"/>
    <property type="evidence" value="ECO:0007669"/>
    <property type="project" value="InterPro"/>
</dbReference>
<dbReference type="SMART" id="SM00421">
    <property type="entry name" value="HTH_LUXR"/>
    <property type="match status" value="1"/>
</dbReference>
<reference evidence="8" key="4">
    <citation type="submission" date="2016-11" db="EMBL/GenBank/DDBJ databases">
        <authorList>
            <person name="Jaros S."/>
            <person name="Januszkiewicz K."/>
            <person name="Wedrychowicz H."/>
        </authorList>
    </citation>
    <scope>NUCLEOTIDE SEQUENCE [LARGE SCALE GENOMIC DNA]</scope>
    <source>
        <strain evidence="8">DSM 1682</strain>
    </source>
</reference>
<dbReference type="InterPro" id="IPR016032">
    <property type="entry name" value="Sig_transdc_resp-reg_C-effctor"/>
</dbReference>
<dbReference type="InterPro" id="IPR036388">
    <property type="entry name" value="WH-like_DNA-bd_sf"/>
</dbReference>
<dbReference type="Gene3D" id="1.10.10.10">
    <property type="entry name" value="Winged helix-like DNA-binding domain superfamily/Winged helix DNA-binding domain"/>
    <property type="match status" value="1"/>
</dbReference>
<keyword evidence="3" id="KW-0804">Transcription</keyword>
<evidence type="ECO:0000313" key="7">
    <source>
        <dbReference type="Proteomes" id="UP000068026"/>
    </source>
</evidence>
<keyword evidence="7" id="KW-1185">Reference proteome</keyword>
<reference evidence="5 7" key="1">
    <citation type="journal article" date="2016" name="Genome Announc.">
        <title>Complete Genome Sequence of the Amino Acid-Fermenting Clostridium propionicum X2 (DSM 1682).</title>
        <authorList>
            <person name="Poehlein A."/>
            <person name="Schlien K."/>
            <person name="Chowdhury N.P."/>
            <person name="Gottschalk G."/>
            <person name="Buckel W."/>
            <person name="Daniel R."/>
        </authorList>
    </citation>
    <scope>NUCLEOTIDE SEQUENCE [LARGE SCALE GENOMIC DNA]</scope>
    <source>
        <strain evidence="5 7">X2</strain>
    </source>
</reference>
<dbReference type="CDD" id="cd06170">
    <property type="entry name" value="LuxR_C_like"/>
    <property type="match status" value="1"/>
</dbReference>
<dbReference type="PANTHER" id="PTHR44688">
    <property type="entry name" value="DNA-BINDING TRANSCRIPTIONAL ACTIVATOR DEVR_DOSR"/>
    <property type="match status" value="1"/>
</dbReference>
<dbReference type="KEGG" id="cpro:CPRO_14630"/>
<dbReference type="AlphaFoldDB" id="A0A0X1U7Y7"/>
<evidence type="ECO:0000259" key="4">
    <source>
        <dbReference type="PROSITE" id="PS50043"/>
    </source>
</evidence>
<reference evidence="6" key="3">
    <citation type="submission" date="2016-11" db="EMBL/GenBank/DDBJ databases">
        <authorList>
            <person name="Varghese N."/>
            <person name="Submissions S."/>
        </authorList>
    </citation>
    <scope>NUCLEOTIDE SEQUENCE</scope>
    <source>
        <strain evidence="6">DSM 1682</strain>
    </source>
</reference>
<keyword evidence="2" id="KW-0238">DNA-binding</keyword>
<dbReference type="PANTHER" id="PTHR44688:SF16">
    <property type="entry name" value="DNA-BINDING TRANSCRIPTIONAL ACTIVATOR DEVR_DOSR"/>
    <property type="match status" value="1"/>
</dbReference>
<feature type="domain" description="HTH luxR-type" evidence="4">
    <location>
        <begin position="177"/>
        <end position="241"/>
    </location>
</feature>
<reference evidence="7" key="2">
    <citation type="submission" date="2016-01" db="EMBL/GenBank/DDBJ databases">
        <authorList>
            <person name="Poehlein A."/>
            <person name="Schlien K."/>
            <person name="Gottschalk G."/>
            <person name="Buckel W."/>
            <person name="Daniel R."/>
        </authorList>
    </citation>
    <scope>NUCLEOTIDE SEQUENCE [LARGE SCALE GENOMIC DNA]</scope>
    <source>
        <strain evidence="7">X2</strain>
    </source>
</reference>
<keyword evidence="1" id="KW-0805">Transcription regulation</keyword>
<dbReference type="PROSITE" id="PS50043">
    <property type="entry name" value="HTH_LUXR_2"/>
    <property type="match status" value="1"/>
</dbReference>
<dbReference type="PRINTS" id="PR00038">
    <property type="entry name" value="HTHLUXR"/>
</dbReference>
<evidence type="ECO:0000256" key="1">
    <source>
        <dbReference type="ARBA" id="ARBA00023015"/>
    </source>
</evidence>
<evidence type="ECO:0000313" key="5">
    <source>
        <dbReference type="EMBL" id="AMJ41056.1"/>
    </source>
</evidence>
<evidence type="ECO:0000313" key="6">
    <source>
        <dbReference type="EMBL" id="SHE62407.1"/>
    </source>
</evidence>
<dbReference type="InterPro" id="IPR000792">
    <property type="entry name" value="Tscrpt_reg_LuxR_C"/>
</dbReference>
<gene>
    <name evidence="5" type="primary">malT</name>
    <name evidence="5" type="ORF">CPRO_14630</name>
    <name evidence="6" type="ORF">SAMN02745151_01274</name>
</gene>
<dbReference type="Proteomes" id="UP000184204">
    <property type="component" value="Unassembled WGS sequence"/>
</dbReference>
<evidence type="ECO:0000256" key="2">
    <source>
        <dbReference type="ARBA" id="ARBA00023125"/>
    </source>
</evidence>
<protein>
    <submittedName>
        <fullName evidence="5">HTH-type transcriptional regulator MalT</fullName>
    </submittedName>
    <submittedName>
        <fullName evidence="6">Regulatory protein, luxR family</fullName>
    </submittedName>
</protein>
<dbReference type="EMBL" id="CP014223">
    <property type="protein sequence ID" value="AMJ41056.1"/>
    <property type="molecule type" value="Genomic_DNA"/>
</dbReference>
<evidence type="ECO:0000256" key="3">
    <source>
        <dbReference type="ARBA" id="ARBA00023163"/>
    </source>
</evidence>
<dbReference type="RefSeq" id="WP_066049635.1">
    <property type="nucleotide sequence ID" value="NZ_CP014223.1"/>
</dbReference>
<organism evidence="6 8">
    <name type="scientific">Anaerotignum propionicum DSM 1682</name>
    <dbReference type="NCBI Taxonomy" id="991789"/>
    <lineage>
        <taxon>Bacteria</taxon>
        <taxon>Bacillati</taxon>
        <taxon>Bacillota</taxon>
        <taxon>Clostridia</taxon>
        <taxon>Lachnospirales</taxon>
        <taxon>Anaerotignaceae</taxon>
        <taxon>Anaerotignum</taxon>
    </lineage>
</organism>
<evidence type="ECO:0000313" key="8">
    <source>
        <dbReference type="Proteomes" id="UP000184204"/>
    </source>
</evidence>
<accession>A0A0X1U7Y7</accession>
<sequence length="241" mass="28254">MILNSIVYKIHTNTDFLAMRKELLEQLKMIIDFDSADFHLSKGDGSISLISRVSYNNSGSVDFSRVYEGIDYSQGILGTGKSMVYRETDIISDEKRVETEYYKNVYQVNNWHFSLQLILGYNERFLGVITFYRHKEKEDFKYVDVFKMQLIKDHLAYRIYKEQESATKYGDKISIQDAVELFCLTKRESGILELMMSGYSNEEICDKSSISNNTLKKHVLNIYRKLGIKNRVQLFRMIIET</sequence>
<dbReference type="GO" id="GO:0003677">
    <property type="term" value="F:DNA binding"/>
    <property type="evidence" value="ECO:0007669"/>
    <property type="project" value="UniProtKB-KW"/>
</dbReference>
<dbReference type="Pfam" id="PF00196">
    <property type="entry name" value="GerE"/>
    <property type="match status" value="1"/>
</dbReference>